<reference evidence="2" key="1">
    <citation type="submission" date="2023-10" db="EMBL/GenBank/DDBJ databases">
        <authorList>
            <person name="Chen Y."/>
            <person name="Shah S."/>
            <person name="Dougan E. K."/>
            <person name="Thang M."/>
            <person name="Chan C."/>
        </authorList>
    </citation>
    <scope>NUCLEOTIDE SEQUENCE [LARGE SCALE GENOMIC DNA]</scope>
</reference>
<evidence type="ECO:0000256" key="1">
    <source>
        <dbReference type="SAM" id="MobiDB-lite"/>
    </source>
</evidence>
<protein>
    <submittedName>
        <fullName evidence="2">Uncharacterized protein</fullName>
    </submittedName>
</protein>
<keyword evidence="3" id="KW-1185">Reference proteome</keyword>
<sequence>MPLRRGTCRRPARARRGRGTASDPETSAERSEWVCAAWAAAVPRKCPSTCAGDTSGCRCRFAFARAALGASIERAMPPSAESPGAHWNCAPRVRLDHLLASVDAPALDCPVIPAPSCDGFHRIALAGGADRDFGRAQGGGARISAALRRWARLRRAPELGPAPPQQSGRFARDELLRFRLREKRNQRPSLVLAHLESRACERDAAASAPRRAAARRRGRAGPPGVKGAACWQAPWFCIGFALQCETFYLSGPDWLVYCVCRLGPLWSSRVASLEHSRIAPFGKEDTAKELQDHAAKTQDTLVDAVENAEVAEIKRAVFRALTRLRAATIKEFDTIARLETQAIDAYNDAHHYRAENPLAHLHEDEAPVETDKLKSFH</sequence>
<organism evidence="2 3">
    <name type="scientific">Prorocentrum cordatum</name>
    <dbReference type="NCBI Taxonomy" id="2364126"/>
    <lineage>
        <taxon>Eukaryota</taxon>
        <taxon>Sar</taxon>
        <taxon>Alveolata</taxon>
        <taxon>Dinophyceae</taxon>
        <taxon>Prorocentrales</taxon>
        <taxon>Prorocentraceae</taxon>
        <taxon>Prorocentrum</taxon>
    </lineage>
</organism>
<evidence type="ECO:0000313" key="3">
    <source>
        <dbReference type="Proteomes" id="UP001189429"/>
    </source>
</evidence>
<dbReference type="EMBL" id="CAUYUJ010000749">
    <property type="protein sequence ID" value="CAK0792297.1"/>
    <property type="molecule type" value="Genomic_DNA"/>
</dbReference>
<comment type="caution">
    <text evidence="2">The sequence shown here is derived from an EMBL/GenBank/DDBJ whole genome shotgun (WGS) entry which is preliminary data.</text>
</comment>
<dbReference type="Proteomes" id="UP001189429">
    <property type="component" value="Unassembled WGS sequence"/>
</dbReference>
<gene>
    <name evidence="2" type="ORF">PCOR1329_LOCUS2941</name>
</gene>
<proteinExistence type="predicted"/>
<feature type="compositionally biased region" description="Basic residues" evidence="1">
    <location>
        <begin position="1"/>
        <end position="18"/>
    </location>
</feature>
<accession>A0ABN9PLF8</accession>
<name>A0ABN9PLF8_9DINO</name>
<evidence type="ECO:0000313" key="2">
    <source>
        <dbReference type="EMBL" id="CAK0792297.1"/>
    </source>
</evidence>
<feature type="region of interest" description="Disordered" evidence="1">
    <location>
        <begin position="1"/>
        <end position="26"/>
    </location>
</feature>